<dbReference type="SMART" id="SM00448">
    <property type="entry name" value="REC"/>
    <property type="match status" value="1"/>
</dbReference>
<dbReference type="EMBL" id="CP003639">
    <property type="protein sequence ID" value="AFM39938.1"/>
    <property type="molecule type" value="Genomic_DNA"/>
</dbReference>
<keyword evidence="9" id="KW-0804">Transcription</keyword>
<dbReference type="PROSITE" id="PS51755">
    <property type="entry name" value="OMPR_PHOB"/>
    <property type="match status" value="1"/>
</dbReference>
<dbReference type="Gene3D" id="6.10.250.690">
    <property type="match status" value="1"/>
</dbReference>
<dbReference type="InterPro" id="IPR001867">
    <property type="entry name" value="OmpR/PhoB-type_DNA-bd"/>
</dbReference>
<feature type="domain" description="OmpR/PhoB-type" evidence="14">
    <location>
        <begin position="132"/>
        <end position="230"/>
    </location>
</feature>
<accession>I4D2B4</accession>
<evidence type="ECO:0000259" key="14">
    <source>
        <dbReference type="PROSITE" id="PS51755"/>
    </source>
</evidence>
<keyword evidence="3" id="KW-0963">Cytoplasm</keyword>
<dbReference type="InterPro" id="IPR016032">
    <property type="entry name" value="Sig_transdc_resp-reg_C-effctor"/>
</dbReference>
<evidence type="ECO:0000256" key="5">
    <source>
        <dbReference type="ARBA" id="ARBA00023012"/>
    </source>
</evidence>
<dbReference type="Gene3D" id="3.40.50.2300">
    <property type="match status" value="1"/>
</dbReference>
<dbReference type="PANTHER" id="PTHR48111">
    <property type="entry name" value="REGULATOR OF RPOS"/>
    <property type="match status" value="1"/>
</dbReference>
<keyword evidence="6" id="KW-0805">Transcription regulation</keyword>
<gene>
    <name evidence="15" type="ordered locus">Desaci_0890</name>
</gene>
<dbReference type="KEGG" id="dai:Desaci_0890"/>
<dbReference type="InterPro" id="IPR011006">
    <property type="entry name" value="CheY-like_superfamily"/>
</dbReference>
<name>I4D2B4_DESAJ</name>
<dbReference type="OrthoDB" id="9790454at2"/>
<dbReference type="PANTHER" id="PTHR48111:SF44">
    <property type="entry name" value="TRANSCRIPTIONAL REGULATORY PROTEIN RESD"/>
    <property type="match status" value="1"/>
</dbReference>
<comment type="subcellular location">
    <subcellularLocation>
        <location evidence="1">Cytoplasm</location>
    </subcellularLocation>
</comment>
<feature type="domain" description="Response regulatory" evidence="13">
    <location>
        <begin position="7"/>
        <end position="121"/>
    </location>
</feature>
<dbReference type="CDD" id="cd00383">
    <property type="entry name" value="trans_reg_C"/>
    <property type="match status" value="1"/>
</dbReference>
<dbReference type="FunFam" id="3.40.50.2300:FF:000001">
    <property type="entry name" value="DNA-binding response regulator PhoB"/>
    <property type="match status" value="1"/>
</dbReference>
<keyword evidence="7 12" id="KW-0238">DNA-binding</keyword>
<dbReference type="InterPro" id="IPR036388">
    <property type="entry name" value="WH-like_DNA-bd_sf"/>
</dbReference>
<feature type="modified residue" description="4-aspartylphosphate" evidence="11">
    <location>
        <position position="56"/>
    </location>
</feature>
<dbReference type="SUPFAM" id="SSF52172">
    <property type="entry name" value="CheY-like"/>
    <property type="match status" value="1"/>
</dbReference>
<evidence type="ECO:0000313" key="15">
    <source>
        <dbReference type="EMBL" id="AFM39938.1"/>
    </source>
</evidence>
<dbReference type="STRING" id="646529.Desaci_0890"/>
<evidence type="ECO:0000256" key="12">
    <source>
        <dbReference type="PROSITE-ProRule" id="PRU01091"/>
    </source>
</evidence>
<keyword evidence="8" id="KW-0010">Activator</keyword>
<evidence type="ECO:0000256" key="11">
    <source>
        <dbReference type="PROSITE-ProRule" id="PRU00169"/>
    </source>
</evidence>
<dbReference type="eggNOG" id="COG0745">
    <property type="taxonomic scope" value="Bacteria"/>
</dbReference>
<dbReference type="InterPro" id="IPR001789">
    <property type="entry name" value="Sig_transdc_resp-reg_receiver"/>
</dbReference>
<evidence type="ECO:0000256" key="8">
    <source>
        <dbReference type="ARBA" id="ARBA00023159"/>
    </source>
</evidence>
<dbReference type="RefSeq" id="WP_014825949.1">
    <property type="nucleotide sequence ID" value="NC_018068.1"/>
</dbReference>
<keyword evidence="4 11" id="KW-0597">Phosphoprotein</keyword>
<evidence type="ECO:0000313" key="16">
    <source>
        <dbReference type="Proteomes" id="UP000002892"/>
    </source>
</evidence>
<evidence type="ECO:0000256" key="10">
    <source>
        <dbReference type="ARBA" id="ARBA00024867"/>
    </source>
</evidence>
<comment type="function">
    <text evidence="10">May play the central regulatory role in sporulation. It may be an element of the effector pathway responsible for the activation of sporulation genes in response to nutritional stress. Spo0A may act in concert with spo0H (a sigma factor) to control the expression of some genes that are critical to the sporulation process.</text>
</comment>
<evidence type="ECO:0000256" key="9">
    <source>
        <dbReference type="ARBA" id="ARBA00023163"/>
    </source>
</evidence>
<evidence type="ECO:0000256" key="2">
    <source>
        <dbReference type="ARBA" id="ARBA00018672"/>
    </source>
</evidence>
<feature type="DNA-binding region" description="OmpR/PhoB-type" evidence="12">
    <location>
        <begin position="132"/>
        <end position="230"/>
    </location>
</feature>
<dbReference type="GO" id="GO:0000976">
    <property type="term" value="F:transcription cis-regulatory region binding"/>
    <property type="evidence" value="ECO:0007669"/>
    <property type="project" value="TreeGrafter"/>
</dbReference>
<evidence type="ECO:0000256" key="3">
    <source>
        <dbReference type="ARBA" id="ARBA00022490"/>
    </source>
</evidence>
<dbReference type="Pfam" id="PF00486">
    <property type="entry name" value="Trans_reg_C"/>
    <property type="match status" value="1"/>
</dbReference>
<dbReference type="GO" id="GO:0006355">
    <property type="term" value="P:regulation of DNA-templated transcription"/>
    <property type="evidence" value="ECO:0007669"/>
    <property type="project" value="InterPro"/>
</dbReference>
<evidence type="ECO:0000256" key="6">
    <source>
        <dbReference type="ARBA" id="ARBA00023015"/>
    </source>
</evidence>
<evidence type="ECO:0000256" key="4">
    <source>
        <dbReference type="ARBA" id="ARBA00022553"/>
    </source>
</evidence>
<dbReference type="HOGENOM" id="CLU_000445_30_4_9"/>
<sequence>MDLLKPRVLLVDDEAGLRELVQVYLENSGFEVIEAADGLKAEAELKNEAFDLVILDVMMPQLDGLTLCRMIRSSQVDLPILLLTAKGEEADRLLGFEYGADDYVVKPFSPRELTARAKALLRRSVKFQQTNEALLRYPNLLIDNARHWVEWFNQEIILTPKEFSLLILLAKKPLQVYSREQIMSLAWGEDYLAELRIVDVHVKNLREKFNSIAPFNYLQTVWGIGYKFEVPR</sequence>
<keyword evidence="5" id="KW-0902">Two-component regulatory system</keyword>
<organism evidence="15 16">
    <name type="scientific">Desulfosporosinus acidiphilus (strain DSM 22704 / JCM 16185 / SJ4)</name>
    <dbReference type="NCBI Taxonomy" id="646529"/>
    <lineage>
        <taxon>Bacteria</taxon>
        <taxon>Bacillati</taxon>
        <taxon>Bacillota</taxon>
        <taxon>Clostridia</taxon>
        <taxon>Eubacteriales</taxon>
        <taxon>Desulfitobacteriaceae</taxon>
        <taxon>Desulfosporosinus</taxon>
    </lineage>
</organism>
<proteinExistence type="predicted"/>
<protein>
    <recommendedName>
        <fullName evidence="2">Stage 0 sporulation protein A homolog</fullName>
    </recommendedName>
</protein>
<dbReference type="SMART" id="SM00862">
    <property type="entry name" value="Trans_reg_C"/>
    <property type="match status" value="1"/>
</dbReference>
<keyword evidence="16" id="KW-1185">Reference proteome</keyword>
<dbReference type="PROSITE" id="PS50110">
    <property type="entry name" value="RESPONSE_REGULATORY"/>
    <property type="match status" value="1"/>
</dbReference>
<dbReference type="GO" id="GO:0000156">
    <property type="term" value="F:phosphorelay response regulator activity"/>
    <property type="evidence" value="ECO:0007669"/>
    <property type="project" value="TreeGrafter"/>
</dbReference>
<dbReference type="CDD" id="cd17574">
    <property type="entry name" value="REC_OmpR"/>
    <property type="match status" value="1"/>
</dbReference>
<dbReference type="Gene3D" id="1.10.10.10">
    <property type="entry name" value="Winged helix-like DNA-binding domain superfamily/Winged helix DNA-binding domain"/>
    <property type="match status" value="1"/>
</dbReference>
<evidence type="ECO:0000259" key="13">
    <source>
        <dbReference type="PROSITE" id="PS50110"/>
    </source>
</evidence>
<dbReference type="AlphaFoldDB" id="I4D2B4"/>
<dbReference type="Proteomes" id="UP000002892">
    <property type="component" value="Chromosome"/>
</dbReference>
<dbReference type="InterPro" id="IPR039420">
    <property type="entry name" value="WalR-like"/>
</dbReference>
<evidence type="ECO:0000256" key="7">
    <source>
        <dbReference type="ARBA" id="ARBA00023125"/>
    </source>
</evidence>
<evidence type="ECO:0000256" key="1">
    <source>
        <dbReference type="ARBA" id="ARBA00004496"/>
    </source>
</evidence>
<dbReference type="Pfam" id="PF00072">
    <property type="entry name" value="Response_reg"/>
    <property type="match status" value="1"/>
</dbReference>
<dbReference type="FunFam" id="1.10.10.10:FF:000018">
    <property type="entry name" value="DNA-binding response regulator ResD"/>
    <property type="match status" value="1"/>
</dbReference>
<dbReference type="SUPFAM" id="SSF46894">
    <property type="entry name" value="C-terminal effector domain of the bipartite response regulators"/>
    <property type="match status" value="1"/>
</dbReference>
<reference evidence="15 16" key="1">
    <citation type="journal article" date="2012" name="J. Bacteriol.">
        <title>Complete genome sequences of Desulfosporosinus orientis DSM765T, Desulfosporosinus youngiae DSM17734T, Desulfosporosinus meridiei DSM13257T, and Desulfosporosinus acidiphilus DSM22704T.</title>
        <authorList>
            <person name="Pester M."/>
            <person name="Brambilla E."/>
            <person name="Alazard D."/>
            <person name="Rattei T."/>
            <person name="Weinmaier T."/>
            <person name="Han J."/>
            <person name="Lucas S."/>
            <person name="Lapidus A."/>
            <person name="Cheng J.F."/>
            <person name="Goodwin L."/>
            <person name="Pitluck S."/>
            <person name="Peters L."/>
            <person name="Ovchinnikova G."/>
            <person name="Teshima H."/>
            <person name="Detter J.C."/>
            <person name="Han C.S."/>
            <person name="Tapia R."/>
            <person name="Land M.L."/>
            <person name="Hauser L."/>
            <person name="Kyrpides N.C."/>
            <person name="Ivanova N.N."/>
            <person name="Pagani I."/>
            <person name="Huntmann M."/>
            <person name="Wei C.L."/>
            <person name="Davenport K.W."/>
            <person name="Daligault H."/>
            <person name="Chain P.S."/>
            <person name="Chen A."/>
            <person name="Mavromatis K."/>
            <person name="Markowitz V."/>
            <person name="Szeto E."/>
            <person name="Mikhailova N."/>
            <person name="Pati A."/>
            <person name="Wagner M."/>
            <person name="Woyke T."/>
            <person name="Ollivier B."/>
            <person name="Klenk H.P."/>
            <person name="Spring S."/>
            <person name="Loy A."/>
        </authorList>
    </citation>
    <scope>NUCLEOTIDE SEQUENCE [LARGE SCALE GENOMIC DNA]</scope>
    <source>
        <strain evidence="16">DSM 22704 / JCM 16185 / SJ4</strain>
    </source>
</reference>
<dbReference type="GO" id="GO:0032993">
    <property type="term" value="C:protein-DNA complex"/>
    <property type="evidence" value="ECO:0007669"/>
    <property type="project" value="TreeGrafter"/>
</dbReference>
<dbReference type="GO" id="GO:0005829">
    <property type="term" value="C:cytosol"/>
    <property type="evidence" value="ECO:0007669"/>
    <property type="project" value="TreeGrafter"/>
</dbReference>